<name>A2FZQ0_TRIV3</name>
<dbReference type="SMART" id="SM00054">
    <property type="entry name" value="EFh"/>
    <property type="match status" value="2"/>
</dbReference>
<dbReference type="InterPro" id="IPR050230">
    <property type="entry name" value="CALM/Myosin/TropC-like"/>
</dbReference>
<reference evidence="3" key="1">
    <citation type="submission" date="2006-10" db="EMBL/GenBank/DDBJ databases">
        <authorList>
            <person name="Amadeo P."/>
            <person name="Zhao Q."/>
            <person name="Wortman J."/>
            <person name="Fraser-Liggett C."/>
            <person name="Carlton J."/>
        </authorList>
    </citation>
    <scope>NUCLEOTIDE SEQUENCE</scope>
    <source>
        <strain evidence="3">G3</strain>
    </source>
</reference>
<evidence type="ECO:0000256" key="1">
    <source>
        <dbReference type="ARBA" id="ARBA00022737"/>
    </source>
</evidence>
<dbReference type="SMR" id="A2FZQ0"/>
<proteinExistence type="predicted"/>
<accession>A2FZQ0</accession>
<dbReference type="STRING" id="5722.A2FZQ0"/>
<dbReference type="InterPro" id="IPR002048">
    <property type="entry name" value="EF_hand_dom"/>
</dbReference>
<dbReference type="Proteomes" id="UP000001542">
    <property type="component" value="Unassembled WGS sequence"/>
</dbReference>
<dbReference type="RefSeq" id="XP_001302550.1">
    <property type="nucleotide sequence ID" value="XM_001302549.1"/>
</dbReference>
<gene>
    <name evidence="3" type="ORF">TVAG_257000</name>
</gene>
<organism evidence="3 4">
    <name type="scientific">Trichomonas vaginalis (strain ATCC PRA-98 / G3)</name>
    <dbReference type="NCBI Taxonomy" id="412133"/>
    <lineage>
        <taxon>Eukaryota</taxon>
        <taxon>Metamonada</taxon>
        <taxon>Parabasalia</taxon>
        <taxon>Trichomonadida</taxon>
        <taxon>Trichomonadidae</taxon>
        <taxon>Trichomonas</taxon>
    </lineage>
</organism>
<keyword evidence="1" id="KW-0677">Repeat</keyword>
<evidence type="ECO:0000259" key="2">
    <source>
        <dbReference type="PROSITE" id="PS50222"/>
    </source>
</evidence>
<dbReference type="GO" id="GO:0005509">
    <property type="term" value="F:calcium ion binding"/>
    <property type="evidence" value="ECO:0007669"/>
    <property type="project" value="InterPro"/>
</dbReference>
<dbReference type="PROSITE" id="PS50222">
    <property type="entry name" value="EF_HAND_2"/>
    <property type="match status" value="2"/>
</dbReference>
<dbReference type="InParanoid" id="A2FZQ0"/>
<feature type="domain" description="EF-hand" evidence="2">
    <location>
        <begin position="78"/>
        <end position="113"/>
    </location>
</feature>
<dbReference type="OrthoDB" id="26525at2759"/>
<dbReference type="PANTHER" id="PTHR23048">
    <property type="entry name" value="MYOSIN LIGHT CHAIN 1, 3"/>
    <property type="match status" value="1"/>
</dbReference>
<protein>
    <submittedName>
        <fullName evidence="3">EF hand family protein</fullName>
    </submittedName>
</protein>
<evidence type="ECO:0000313" key="4">
    <source>
        <dbReference type="Proteomes" id="UP000001542"/>
    </source>
</evidence>
<keyword evidence="4" id="KW-1185">Reference proteome</keyword>
<dbReference type="KEGG" id="tva:4747291"/>
<dbReference type="Gene3D" id="1.10.238.10">
    <property type="entry name" value="EF-hand"/>
    <property type="match status" value="1"/>
</dbReference>
<dbReference type="SUPFAM" id="SSF47473">
    <property type="entry name" value="EF-hand"/>
    <property type="match status" value="1"/>
</dbReference>
<dbReference type="VEuPathDB" id="TrichDB:TVAGG3_0555400"/>
<reference evidence="3" key="2">
    <citation type="journal article" date="2007" name="Science">
        <title>Draft genome sequence of the sexually transmitted pathogen Trichomonas vaginalis.</title>
        <authorList>
            <person name="Carlton J.M."/>
            <person name="Hirt R.P."/>
            <person name="Silva J.C."/>
            <person name="Delcher A.L."/>
            <person name="Schatz M."/>
            <person name="Zhao Q."/>
            <person name="Wortman J.R."/>
            <person name="Bidwell S.L."/>
            <person name="Alsmark U.C.M."/>
            <person name="Besteiro S."/>
            <person name="Sicheritz-Ponten T."/>
            <person name="Noel C.J."/>
            <person name="Dacks J.B."/>
            <person name="Foster P.G."/>
            <person name="Simillion C."/>
            <person name="Van de Peer Y."/>
            <person name="Miranda-Saavedra D."/>
            <person name="Barton G.J."/>
            <person name="Westrop G.D."/>
            <person name="Mueller S."/>
            <person name="Dessi D."/>
            <person name="Fiori P.L."/>
            <person name="Ren Q."/>
            <person name="Paulsen I."/>
            <person name="Zhang H."/>
            <person name="Bastida-Corcuera F.D."/>
            <person name="Simoes-Barbosa A."/>
            <person name="Brown M.T."/>
            <person name="Hayes R.D."/>
            <person name="Mukherjee M."/>
            <person name="Okumura C.Y."/>
            <person name="Schneider R."/>
            <person name="Smith A.J."/>
            <person name="Vanacova S."/>
            <person name="Villalvazo M."/>
            <person name="Haas B.J."/>
            <person name="Pertea M."/>
            <person name="Feldblyum T.V."/>
            <person name="Utterback T.R."/>
            <person name="Shu C.L."/>
            <person name="Osoegawa K."/>
            <person name="de Jong P.J."/>
            <person name="Hrdy I."/>
            <person name="Horvathova L."/>
            <person name="Zubacova Z."/>
            <person name="Dolezal P."/>
            <person name="Malik S.B."/>
            <person name="Logsdon J.M. Jr."/>
            <person name="Henze K."/>
            <person name="Gupta A."/>
            <person name="Wang C.C."/>
            <person name="Dunne R.L."/>
            <person name="Upcroft J.A."/>
            <person name="Upcroft P."/>
            <person name="White O."/>
            <person name="Salzberg S.L."/>
            <person name="Tang P."/>
            <person name="Chiu C.-H."/>
            <person name="Lee Y.-S."/>
            <person name="Embley T.M."/>
            <person name="Coombs G.H."/>
            <person name="Mottram J.C."/>
            <person name="Tachezy J."/>
            <person name="Fraser-Liggett C.M."/>
            <person name="Johnson P.J."/>
        </authorList>
    </citation>
    <scope>NUCLEOTIDE SEQUENCE [LARGE SCALE GENOMIC DNA]</scope>
    <source>
        <strain evidence="3">G3</strain>
    </source>
</reference>
<dbReference type="InterPro" id="IPR011992">
    <property type="entry name" value="EF-hand-dom_pair"/>
</dbReference>
<dbReference type="PANTHER" id="PTHR23048:SF0">
    <property type="entry name" value="CALMODULIN LIKE 3"/>
    <property type="match status" value="1"/>
</dbReference>
<dbReference type="FunFam" id="1.10.238.10:FF:000178">
    <property type="entry name" value="Calmodulin-2 A"/>
    <property type="match status" value="1"/>
</dbReference>
<dbReference type="AlphaFoldDB" id="A2FZQ0"/>
<dbReference type="VEuPathDB" id="TrichDB:TVAG_257000"/>
<sequence>MSVPSSEQLAKYKQSFEEFDNDKDGFIETSMVERALRSIGLNPTADEMNDIMSDISNSNKLSLNGYLYIAHHVGCYANTEKQLIKAFTLFDRDGTGKVHKDVVKDILGKIRRPLTEGQLDQLFQNLKIDNGFVDIKQLAKALLSQ</sequence>
<evidence type="ECO:0000313" key="3">
    <source>
        <dbReference type="EMBL" id="EAX89620.1"/>
    </source>
</evidence>
<dbReference type="EMBL" id="DS114183">
    <property type="protein sequence ID" value="EAX89620.1"/>
    <property type="molecule type" value="Genomic_DNA"/>
</dbReference>
<dbReference type="GO" id="GO:0016460">
    <property type="term" value="C:myosin II complex"/>
    <property type="evidence" value="ECO:0000318"/>
    <property type="project" value="GO_Central"/>
</dbReference>
<feature type="domain" description="EF-hand" evidence="2">
    <location>
        <begin position="7"/>
        <end position="42"/>
    </location>
</feature>
<dbReference type="eggNOG" id="KOG0027">
    <property type="taxonomic scope" value="Eukaryota"/>
</dbReference>